<dbReference type="InterPro" id="IPR013407">
    <property type="entry name" value="CRISPR-assoc_prot_Cmr2"/>
</dbReference>
<protein>
    <submittedName>
        <fullName evidence="4">CRISPR-associated protein, Crm2 family</fullName>
    </submittedName>
</protein>
<dbReference type="InterPro" id="IPR000160">
    <property type="entry name" value="GGDEF_dom"/>
</dbReference>
<dbReference type="InterPro" id="IPR054767">
    <property type="entry name" value="Cas10-Cmr2_palm2"/>
</dbReference>
<dbReference type="CDD" id="cd09679">
    <property type="entry name" value="Cas10_III"/>
    <property type="match status" value="1"/>
</dbReference>
<gene>
    <name evidence="4" type="ordered locus">Calkro_2431</name>
</gene>
<evidence type="ECO:0000313" key="5">
    <source>
        <dbReference type="Proteomes" id="UP000006835"/>
    </source>
</evidence>
<reference evidence="4 5" key="2">
    <citation type="journal article" date="2011" name="J. Bacteriol.">
        <title>Complete genome sequences for the anaerobic, extremely thermophilic plant biomass-degrading bacteria Caldicellulosiruptor hydrothermalis, Caldicellulosiruptor kristjanssonii, Caldicellulosiruptor kronotskyensis, Caldicellulosiruptor owensenis, and Caldicellulosiruptor lactoaceticus.</title>
        <authorList>
            <person name="Blumer-Schuette S.E."/>
            <person name="Ozdemir I."/>
            <person name="Mistry D."/>
            <person name="Lucas S."/>
            <person name="Lapidus A."/>
            <person name="Cheng J.F."/>
            <person name="Goodwin L.A."/>
            <person name="Pitluck S."/>
            <person name="Land M.L."/>
            <person name="Hauser L.J."/>
            <person name="Woyke T."/>
            <person name="Mikhailova N."/>
            <person name="Pati A."/>
            <person name="Kyrpides N.C."/>
            <person name="Ivanova N."/>
            <person name="Detter J.C."/>
            <person name="Walston-Davenport K."/>
            <person name="Han S."/>
            <person name="Adams M.W."/>
            <person name="Kelly R.M."/>
        </authorList>
    </citation>
    <scope>NUCLEOTIDE SEQUENCE [LARGE SCALE GENOMIC DNA]</scope>
    <source>
        <strain evidence="5">DSM 18902 / VKM B-2412 / 2002</strain>
    </source>
</reference>
<dbReference type="KEGG" id="ckn:Calkro_2431"/>
<keyword evidence="2" id="KW-0051">Antiviral defense</keyword>
<evidence type="ECO:0000256" key="2">
    <source>
        <dbReference type="ARBA" id="ARBA00023118"/>
    </source>
</evidence>
<name>E4SHL9_CALK2</name>
<dbReference type="Pfam" id="PF22335">
    <property type="entry name" value="Cas10-Cmr2_palm2"/>
    <property type="match status" value="1"/>
</dbReference>
<reference key="1">
    <citation type="submission" date="2010-11" db="EMBL/GenBank/DDBJ databases">
        <title>Complete sequence of Caldicellulosiruptor kronotskyensis 2002.</title>
        <authorList>
            <consortium name="US DOE Joint Genome Institute"/>
            <person name="Lucas S."/>
            <person name="Copeland A."/>
            <person name="Lapidus A."/>
            <person name="Cheng J.-F."/>
            <person name="Bruce D."/>
            <person name="Goodwin L."/>
            <person name="Pitluck S."/>
            <person name="Davenport K."/>
            <person name="Detter J.C."/>
            <person name="Han C."/>
            <person name="Tapia R."/>
            <person name="Land M."/>
            <person name="Hauser L."/>
            <person name="Jeffries C."/>
            <person name="Kyrpides N."/>
            <person name="Ivanova N."/>
            <person name="Mikhailova N."/>
            <person name="Blumer-Schuette S.E."/>
            <person name="Kelly R.M."/>
            <person name="Woyke T."/>
        </authorList>
    </citation>
    <scope>NUCLEOTIDE SEQUENCE</scope>
    <source>
        <strain>2002</strain>
    </source>
</reference>
<dbReference type="InterPro" id="IPR043128">
    <property type="entry name" value="Rev_trsase/Diguanyl_cyclase"/>
</dbReference>
<dbReference type="Proteomes" id="UP000006835">
    <property type="component" value="Chromosome"/>
</dbReference>
<evidence type="ECO:0000256" key="1">
    <source>
        <dbReference type="ARBA" id="ARBA00022741"/>
    </source>
</evidence>
<dbReference type="PROSITE" id="PS50887">
    <property type="entry name" value="GGDEF"/>
    <property type="match status" value="1"/>
</dbReference>
<dbReference type="HOGENOM" id="CLU_012640_0_0_9"/>
<keyword evidence="5" id="KW-1185">Reference proteome</keyword>
<dbReference type="Gene3D" id="3.30.70.270">
    <property type="match status" value="1"/>
</dbReference>
<evidence type="ECO:0000259" key="3">
    <source>
        <dbReference type="PROSITE" id="PS50887"/>
    </source>
</evidence>
<dbReference type="InterPro" id="IPR024615">
    <property type="entry name" value="CRISPR-assoc_Cmr2_N"/>
</dbReference>
<dbReference type="PANTHER" id="PTHR36528:SF1">
    <property type="entry name" value="CRISPR SYSTEM SINGLE-STRAND-SPECIFIC DEOXYRIBONUCLEASE CAS10_CSM1 (SUBTYPE III-A)"/>
    <property type="match status" value="1"/>
</dbReference>
<dbReference type="Gene3D" id="3.30.70.2220">
    <property type="entry name" value="CRISPR-Cas system, Cmr2 subunit, D1 domain, cysteine cluster"/>
    <property type="match status" value="1"/>
</dbReference>
<sequence>MKAFLHDPINKQWVLNFDKNDLSTKTKLKIDNFECPKNRNHKEAIHEIVAEKFLNYILPGECTKELLPIIKIADRISYPMNEVLSEKLKSKTEKIRDHKDICFRDIYIEKLEENVICKDFENKHQELEEFFKLLGNFCSVVTCNDEEKAKTAFLILWQYVPDLFKWVNIHPADSRIPSHSIYNHLVQTSAITTAIIDVDKVSSEKLVGSIPAFLLFTIGPVQSFISTARKTQDLWAGSYILSYLTYKCLEPLIDKLGPDVVIYPNLRGQPLIERWIYKTFSYAKDENNHVEKFIKFIKEKCCNLENEDNEKLLIANIPNRFLAIIPYSKKTIVKECNSALENVLKNFAMEIVNIIKEQYLEGEEINPSLQNEIESQLISYFQIYYAILPWTTNECNLQNSGTIPGGLNCKSVFYEHKILFKESEIRNLIEEIIRVNQGLKSGEEIDPSNAGIGRAYPLLLDLLEKLLGARKSIRDIQFIPYYNREKCHLCGENEIVFLAKDEEKNKLYWHKLREKSPGLLRQNERLCGVCLFKRLFPKLLEKEFGFQILSFPSTSEIASIPVKVELLKSNQKFIEEFVEKYNKFKKSIEASGKKLSLSETVPALKKFSGDKYQYFCSIDGQWLMEESYSKEYLKNEFGIENIDESILENIRSFLKSANLNFSRYFAILQMDGDHMGKWIRGFGKTEKDEIKFPTISETIHPKVYDELLKNSNETEKEKLKSLCDKTHPVTPTYHQMLSSRLCNFALHDVRRIVEEKYFGKLIYAGGDDVLALLPVNTVLNCAYELQEQYKKTVNSRATMSAGIVIAHHKYPLSLALKAVRSAEKKAKNKLGRNAFCVQLITHSGEIRECGSKWNFVEFINKIAFDLQNGSIPKVFCNQIVEAMNQLLDIEQEYVLKQVVNVLELEIKRLWTRKKKYENSVLNIEDIIYYFREYVTENGNTFDNCKTFKTQNILMFGYLFPLAKFLTGKSDLNL</sequence>
<dbReference type="NCBIfam" id="TIGR02577">
    <property type="entry name" value="cas_TM1794_Cmr2"/>
    <property type="match status" value="1"/>
</dbReference>
<accession>E4SHL9</accession>
<dbReference type="EMBL" id="CP002330">
    <property type="protein sequence ID" value="ADQ47244.1"/>
    <property type="molecule type" value="Genomic_DNA"/>
</dbReference>
<dbReference type="PATRIC" id="fig|632348.3.peg.2562"/>
<dbReference type="GO" id="GO:0051607">
    <property type="term" value="P:defense response to virus"/>
    <property type="evidence" value="ECO:0007669"/>
    <property type="project" value="UniProtKB-KW"/>
</dbReference>
<evidence type="ECO:0000313" key="4">
    <source>
        <dbReference type="EMBL" id="ADQ47244.1"/>
    </source>
</evidence>
<feature type="domain" description="GGDEF" evidence="3">
    <location>
        <begin position="663"/>
        <end position="840"/>
    </location>
</feature>
<dbReference type="InterPro" id="IPR052117">
    <property type="entry name" value="Cas10/Csm1_subtype-III-A"/>
</dbReference>
<dbReference type="Pfam" id="PF12469">
    <property type="entry name" value="Cmr2_N"/>
    <property type="match status" value="1"/>
</dbReference>
<keyword evidence="1" id="KW-0547">Nucleotide-binding</keyword>
<proteinExistence type="predicted"/>
<organism evidence="4 5">
    <name type="scientific">Caldicellulosiruptor kronotskyensis (strain DSM 18902 / VKM B-2412 / 2002)</name>
    <dbReference type="NCBI Taxonomy" id="632348"/>
    <lineage>
        <taxon>Bacteria</taxon>
        <taxon>Bacillati</taxon>
        <taxon>Bacillota</taxon>
        <taxon>Bacillota incertae sedis</taxon>
        <taxon>Caldicellulosiruptorales</taxon>
        <taxon>Caldicellulosiruptoraceae</taxon>
        <taxon>Caldicellulosiruptor</taxon>
    </lineage>
</organism>
<dbReference type="PANTHER" id="PTHR36528">
    <property type="entry name" value="CRISPR SYSTEM SINGLE-STRAND-SPECIFIC DEOXYRIBONUCLEASE CAS10/CSM1 (SUBTYPE III-A)"/>
    <property type="match status" value="1"/>
</dbReference>
<dbReference type="InterPro" id="IPR038242">
    <property type="entry name" value="Cmr2_N"/>
</dbReference>
<dbReference type="AlphaFoldDB" id="E4SHL9"/>
<dbReference type="GO" id="GO:0000166">
    <property type="term" value="F:nucleotide binding"/>
    <property type="evidence" value="ECO:0007669"/>
    <property type="project" value="UniProtKB-KW"/>
</dbReference>